<accession>A0A0H5QSD9</accession>
<evidence type="ECO:0000313" key="17">
    <source>
        <dbReference type="EMBL" id="CRZ04486.1"/>
    </source>
</evidence>
<feature type="domain" description="Fungal lipase-type" evidence="16">
    <location>
        <begin position="449"/>
        <end position="588"/>
    </location>
</feature>
<evidence type="ECO:0000256" key="14">
    <source>
        <dbReference type="ARBA" id="ARBA00026104"/>
    </source>
</evidence>
<keyword evidence="5 15" id="KW-0812">Transmembrane</keyword>
<evidence type="ECO:0000256" key="5">
    <source>
        <dbReference type="ARBA" id="ARBA00022692"/>
    </source>
</evidence>
<feature type="transmembrane region" description="Helical" evidence="15">
    <location>
        <begin position="129"/>
        <end position="154"/>
    </location>
</feature>
<reference evidence="17" key="1">
    <citation type="submission" date="2015-04" db="EMBL/GenBank/DDBJ databases">
        <title>The genome sequence of the plant pathogenic Rhizarian Plasmodiophora brassicae reveals insights in its biotrophic life cycle and the origin of chitin synthesis.</title>
        <authorList>
            <person name="Schwelm A."/>
            <person name="Fogelqvist J."/>
            <person name="Knaust A."/>
            <person name="Julke S."/>
            <person name="Lilja T."/>
            <person name="Dhandapani V."/>
            <person name="Bonilla-Rosso G."/>
            <person name="Karlsson M."/>
            <person name="Shevchenko A."/>
            <person name="Choi S.R."/>
            <person name="Kim H.G."/>
            <person name="Park J.Y."/>
            <person name="Lim Y.P."/>
            <person name="Ludwig-Muller J."/>
            <person name="Dixelius C."/>
        </authorList>
    </citation>
    <scope>NUCLEOTIDE SEQUENCE</scope>
    <source>
        <tissue evidence="17">Potato root galls</tissue>
    </source>
</reference>
<comment type="cofactor">
    <cofactor evidence="1">
        <name>Ca(2+)</name>
        <dbReference type="ChEBI" id="CHEBI:29108"/>
    </cofactor>
</comment>
<dbReference type="GO" id="GO:0016042">
    <property type="term" value="P:lipid catabolic process"/>
    <property type="evidence" value="ECO:0007669"/>
    <property type="project" value="UniProtKB-KW"/>
</dbReference>
<comment type="subcellular location">
    <subcellularLocation>
        <location evidence="2">Cell membrane</location>
        <topology evidence="2">Multi-pass membrane protein</topology>
    </subcellularLocation>
</comment>
<evidence type="ECO:0000259" key="16">
    <source>
        <dbReference type="Pfam" id="PF01764"/>
    </source>
</evidence>
<evidence type="ECO:0000256" key="10">
    <source>
        <dbReference type="ARBA" id="ARBA00022989"/>
    </source>
</evidence>
<dbReference type="PANTHER" id="PTHR45792">
    <property type="entry name" value="DIACYLGLYCEROL LIPASE HOMOLOG-RELATED"/>
    <property type="match status" value="1"/>
</dbReference>
<dbReference type="CDD" id="cd00519">
    <property type="entry name" value="Lipase_3"/>
    <property type="match status" value="1"/>
</dbReference>
<evidence type="ECO:0000256" key="6">
    <source>
        <dbReference type="ARBA" id="ARBA00022723"/>
    </source>
</evidence>
<protein>
    <recommendedName>
        <fullName evidence="14">sn-1-specific diacylglycerol lipase</fullName>
        <ecNumber evidence="14">3.1.1.116</ecNumber>
    </recommendedName>
</protein>
<dbReference type="InterPro" id="IPR052214">
    <property type="entry name" value="DAG_Lipase-Related"/>
</dbReference>
<sequence length="747" mass="83536">MIHDRTESGHMALECVNSTLLIGAFIDEGKGSSRSAHYAPNRPIGPWRYNNAGVSGQQGRRSWGHGRYATWSIMCTYDHHRSGLFSLLQVLELPLLVSWTLGLKVVSDAFHDGVQSCDVSSITATAISFIIIMTVIVSVLEFLAHATVLISSIFKHFGESVFVETRPNLLSGLATFLTGLKLILTVLVTFGAMIILPSCPSQELRLIIVILIVSGWIAFAFNFFCYIFMVNRRTTSRTVDDWKTLARCLLCHCCWWGKDRQHDLEDQYFSSIAANLRNVAVDVPPLSISDTFLTLALVRLLQMEIQRLEHVNFSVDTRFSTDLSQCLPFDTTQPQSQFVSSLLRNTQPTLDEADWARLNNAKHYCKYSVGAYGAPLFSLMQPCHLCCLPNFFQDNRHNIRSSGCCFCSIKAFLLRTDRTHSDLIYANLRSQAGTAVFYVCADHEKQTLVVAVRGTHSTQDVVNDLLIDVQLLDEFGFPGSHIHAGVFNAAVNILAEIRISDAVSDFLSKHPTYGVVLTGHSLGAAVSSTMALLTNRIPSLAAWSNRALHCYAYAPLQMTDLNVAESPTSCSMITSIVFKNDIVSRLSLLSVRRLKICMNRVLDLAVAERSNAGINRNAVYQSLRKLHPSLNCITELAKDRTFLDSVNETIRQSPEPKFFAPGRIFHIIEREEANEVPTCCFGQISSRRKRLTLVYPMERVALDEIIVSKSMLLEHFPQSYFNALNKIDIPEMYRASPVEELVAPFIA</sequence>
<evidence type="ECO:0000256" key="3">
    <source>
        <dbReference type="ARBA" id="ARBA00022475"/>
    </source>
</evidence>
<dbReference type="EC" id="3.1.1.116" evidence="14"/>
<dbReference type="GO" id="GO:0016298">
    <property type="term" value="F:lipase activity"/>
    <property type="evidence" value="ECO:0007669"/>
    <property type="project" value="TreeGrafter"/>
</dbReference>
<keyword evidence="10 15" id="KW-1133">Transmembrane helix</keyword>
<evidence type="ECO:0000256" key="2">
    <source>
        <dbReference type="ARBA" id="ARBA00004651"/>
    </source>
</evidence>
<keyword evidence="9" id="KW-0442">Lipid degradation</keyword>
<name>A0A0H5QSD9_9EUKA</name>
<dbReference type="Gene3D" id="3.40.50.1820">
    <property type="entry name" value="alpha/beta hydrolase"/>
    <property type="match status" value="1"/>
</dbReference>
<evidence type="ECO:0000256" key="1">
    <source>
        <dbReference type="ARBA" id="ARBA00001913"/>
    </source>
</evidence>
<evidence type="ECO:0000256" key="15">
    <source>
        <dbReference type="SAM" id="Phobius"/>
    </source>
</evidence>
<dbReference type="GO" id="GO:0005886">
    <property type="term" value="C:plasma membrane"/>
    <property type="evidence" value="ECO:0007669"/>
    <property type="project" value="UniProtKB-SubCell"/>
</dbReference>
<evidence type="ECO:0000256" key="4">
    <source>
        <dbReference type="ARBA" id="ARBA00022553"/>
    </source>
</evidence>
<evidence type="ECO:0000256" key="8">
    <source>
        <dbReference type="ARBA" id="ARBA00022837"/>
    </source>
</evidence>
<dbReference type="InterPro" id="IPR029058">
    <property type="entry name" value="AB_hydrolase_fold"/>
</dbReference>
<proteinExistence type="predicted"/>
<evidence type="ECO:0000256" key="12">
    <source>
        <dbReference type="ARBA" id="ARBA00023136"/>
    </source>
</evidence>
<evidence type="ECO:0000256" key="9">
    <source>
        <dbReference type="ARBA" id="ARBA00022963"/>
    </source>
</evidence>
<dbReference type="InterPro" id="IPR002921">
    <property type="entry name" value="Fungal_lipase-type"/>
</dbReference>
<dbReference type="GO" id="GO:0046872">
    <property type="term" value="F:metal ion binding"/>
    <property type="evidence" value="ECO:0007669"/>
    <property type="project" value="UniProtKB-KW"/>
</dbReference>
<keyword evidence="11" id="KW-0443">Lipid metabolism</keyword>
<dbReference type="SUPFAM" id="SSF53474">
    <property type="entry name" value="alpha/beta-Hydrolases"/>
    <property type="match status" value="1"/>
</dbReference>
<feature type="transmembrane region" description="Helical" evidence="15">
    <location>
        <begin position="208"/>
        <end position="229"/>
    </location>
</feature>
<dbReference type="EMBL" id="HACM01004044">
    <property type="protein sequence ID" value="CRZ04486.1"/>
    <property type="molecule type" value="Transcribed_RNA"/>
</dbReference>
<keyword evidence="7" id="KW-0378">Hydrolase</keyword>
<feature type="transmembrane region" description="Helical" evidence="15">
    <location>
        <begin position="174"/>
        <end position="196"/>
    </location>
</feature>
<keyword evidence="6" id="KW-0479">Metal-binding</keyword>
<keyword evidence="12 15" id="KW-0472">Membrane</keyword>
<dbReference type="PANTHER" id="PTHR45792:SF8">
    <property type="entry name" value="DIACYLGLYCEROL LIPASE-ALPHA"/>
    <property type="match status" value="1"/>
</dbReference>
<keyword evidence="8" id="KW-0106">Calcium</keyword>
<keyword evidence="4" id="KW-0597">Phosphoprotein</keyword>
<evidence type="ECO:0000256" key="7">
    <source>
        <dbReference type="ARBA" id="ARBA00022801"/>
    </source>
</evidence>
<comment type="catalytic activity">
    <reaction evidence="13">
        <text>a 1,2-diacyl-sn-glycerol + H2O = a 2-acylglycerol + a fatty acid + H(+)</text>
        <dbReference type="Rhea" id="RHEA:33275"/>
        <dbReference type="ChEBI" id="CHEBI:15377"/>
        <dbReference type="ChEBI" id="CHEBI:15378"/>
        <dbReference type="ChEBI" id="CHEBI:17389"/>
        <dbReference type="ChEBI" id="CHEBI:17815"/>
        <dbReference type="ChEBI" id="CHEBI:28868"/>
        <dbReference type="EC" id="3.1.1.116"/>
    </reaction>
    <physiologicalReaction direction="left-to-right" evidence="13">
        <dbReference type="Rhea" id="RHEA:33276"/>
    </physiologicalReaction>
</comment>
<dbReference type="AlphaFoldDB" id="A0A0H5QSD9"/>
<organism evidence="17">
    <name type="scientific">Spongospora subterranea</name>
    <dbReference type="NCBI Taxonomy" id="70186"/>
    <lineage>
        <taxon>Eukaryota</taxon>
        <taxon>Sar</taxon>
        <taxon>Rhizaria</taxon>
        <taxon>Endomyxa</taxon>
        <taxon>Phytomyxea</taxon>
        <taxon>Plasmodiophorida</taxon>
        <taxon>Plasmodiophoridae</taxon>
        <taxon>Spongospora</taxon>
    </lineage>
</organism>
<dbReference type="Pfam" id="PF01764">
    <property type="entry name" value="Lipase_3"/>
    <property type="match status" value="1"/>
</dbReference>
<evidence type="ECO:0000256" key="13">
    <source>
        <dbReference type="ARBA" id="ARBA00024531"/>
    </source>
</evidence>
<evidence type="ECO:0000256" key="11">
    <source>
        <dbReference type="ARBA" id="ARBA00023098"/>
    </source>
</evidence>
<keyword evidence="3" id="KW-1003">Cell membrane</keyword>